<feature type="domain" description="Glutamine amidotransferase" evidence="6">
    <location>
        <begin position="53"/>
        <end position="252"/>
    </location>
</feature>
<proteinExistence type="inferred from homology"/>
<dbReference type="InterPro" id="IPR050472">
    <property type="entry name" value="Anth_synth/Amidotransfase"/>
</dbReference>
<comment type="pathway">
    <text evidence="1">Amino-acid biosynthesis; L-arginine biosynthesis; carbamoyl phosphate from bicarbonate: step 1/1.</text>
</comment>
<evidence type="ECO:0000313" key="8">
    <source>
        <dbReference type="Proteomes" id="UP000178086"/>
    </source>
</evidence>
<evidence type="ECO:0000256" key="1">
    <source>
        <dbReference type="ARBA" id="ARBA00005077"/>
    </source>
</evidence>
<dbReference type="InterPro" id="IPR017926">
    <property type="entry name" value="GATASE"/>
</dbReference>
<gene>
    <name evidence="7" type="ORF">A2074_06415</name>
</gene>
<dbReference type="AlphaFoldDB" id="A0A1F2UMI7"/>
<dbReference type="Pfam" id="PF00117">
    <property type="entry name" value="GATase"/>
    <property type="match status" value="1"/>
</dbReference>
<dbReference type="EMBL" id="MELI01000050">
    <property type="protein sequence ID" value="OFW34208.1"/>
    <property type="molecule type" value="Genomic_DNA"/>
</dbReference>
<dbReference type="CDD" id="cd01744">
    <property type="entry name" value="GATase1_CPSase"/>
    <property type="match status" value="1"/>
</dbReference>
<sequence length="256" mass="27285">MRGVISVGDKSVADVIEKAKNAPSMVGADLVKDVTVEKPYSWGDGSGAYKIVAFDYGMKTNIVRQLAEAGCDIRVVPAATSADEVLAMDPDGIFLSNGPGDPAAVTYAVDTIRELIGKKPLFGICLGHQLLVLALGGKTYKLKFGHRGGNQPVKNLLNGRVEITSQNHGFAVDPASLSIEEKAWQVGQTIPEGGWSGKSDFGPVEITHINLSDGTVEGLRCLDVPAYSVQYHPEAAPGPHDAEYLFEQFIEMMGAK</sequence>
<organism evidence="7 8">
    <name type="scientific">Candidatus Aquicultor primus</name>
    <dbReference type="NCBI Taxonomy" id="1797195"/>
    <lineage>
        <taxon>Bacteria</taxon>
        <taxon>Bacillati</taxon>
        <taxon>Actinomycetota</taxon>
        <taxon>Candidatus Aquicultoria</taxon>
        <taxon>Candidatus Aquicultorales</taxon>
        <taxon>Candidatus Aquicultoraceae</taxon>
        <taxon>Candidatus Aquicultor</taxon>
    </lineage>
</organism>
<evidence type="ECO:0000259" key="6">
    <source>
        <dbReference type="Pfam" id="PF00117"/>
    </source>
</evidence>
<comment type="catalytic activity">
    <reaction evidence="5">
        <text>hydrogencarbonate + L-glutamine + 2 ATP + H2O = carbamoyl phosphate + L-glutamate + 2 ADP + phosphate + 2 H(+)</text>
        <dbReference type="Rhea" id="RHEA:18633"/>
        <dbReference type="ChEBI" id="CHEBI:15377"/>
        <dbReference type="ChEBI" id="CHEBI:15378"/>
        <dbReference type="ChEBI" id="CHEBI:17544"/>
        <dbReference type="ChEBI" id="CHEBI:29985"/>
        <dbReference type="ChEBI" id="CHEBI:30616"/>
        <dbReference type="ChEBI" id="CHEBI:43474"/>
        <dbReference type="ChEBI" id="CHEBI:58228"/>
        <dbReference type="ChEBI" id="CHEBI:58359"/>
        <dbReference type="ChEBI" id="CHEBI:456216"/>
        <dbReference type="EC" id="6.3.5.5"/>
    </reaction>
</comment>
<dbReference type="Proteomes" id="UP000178086">
    <property type="component" value="Unassembled WGS sequence"/>
</dbReference>
<name>A0A1F2UMI7_9ACTN</name>
<dbReference type="InterPro" id="IPR029062">
    <property type="entry name" value="Class_I_gatase-like"/>
</dbReference>
<reference evidence="7 8" key="1">
    <citation type="journal article" date="2016" name="Nat. Commun.">
        <title>Thousands of microbial genomes shed light on interconnected biogeochemical processes in an aquifer system.</title>
        <authorList>
            <person name="Anantharaman K."/>
            <person name="Brown C.T."/>
            <person name="Hug L.A."/>
            <person name="Sharon I."/>
            <person name="Castelle C.J."/>
            <person name="Probst A.J."/>
            <person name="Thomas B.C."/>
            <person name="Singh A."/>
            <person name="Wilkins M.J."/>
            <person name="Karaoz U."/>
            <person name="Brodie E.L."/>
            <person name="Williams K.H."/>
            <person name="Hubbard S.S."/>
            <person name="Banfield J.F."/>
        </authorList>
    </citation>
    <scope>NUCLEOTIDE SEQUENCE [LARGE SCALE GENOMIC DNA]</scope>
</reference>
<evidence type="ECO:0000256" key="2">
    <source>
        <dbReference type="ARBA" id="ARBA00007800"/>
    </source>
</evidence>
<dbReference type="PRINTS" id="PR00096">
    <property type="entry name" value="GATASE"/>
</dbReference>
<comment type="caution">
    <text evidence="7">The sequence shown here is derived from an EMBL/GenBank/DDBJ whole genome shotgun (WGS) entry which is preliminary data.</text>
</comment>
<protein>
    <recommendedName>
        <fullName evidence="3">carbamoyl-phosphate synthase (glutamine-hydrolyzing)</fullName>
        <ecNumber evidence="3">6.3.5.5</ecNumber>
    </recommendedName>
</protein>
<dbReference type="PANTHER" id="PTHR43418">
    <property type="entry name" value="MULTIFUNCTIONAL TRYPTOPHAN BIOSYNTHESIS PROTEIN-RELATED"/>
    <property type="match status" value="1"/>
</dbReference>
<dbReference type="PANTHER" id="PTHR43418:SF7">
    <property type="entry name" value="CARBAMOYL-PHOSPHATE SYNTHASE SMALL CHAIN"/>
    <property type="match status" value="1"/>
</dbReference>
<evidence type="ECO:0000256" key="3">
    <source>
        <dbReference type="ARBA" id="ARBA00012738"/>
    </source>
</evidence>
<dbReference type="GO" id="GO:0004088">
    <property type="term" value="F:carbamoyl-phosphate synthase (glutamine-hydrolyzing) activity"/>
    <property type="evidence" value="ECO:0007669"/>
    <property type="project" value="UniProtKB-EC"/>
</dbReference>
<dbReference type="EC" id="6.3.5.5" evidence="3"/>
<evidence type="ECO:0000256" key="5">
    <source>
        <dbReference type="ARBA" id="ARBA00048816"/>
    </source>
</evidence>
<dbReference type="Gene3D" id="3.40.50.880">
    <property type="match status" value="1"/>
</dbReference>
<dbReference type="PRINTS" id="PR00099">
    <property type="entry name" value="CPSGATASE"/>
</dbReference>
<dbReference type="InterPro" id="IPR035686">
    <property type="entry name" value="CPSase_GATase1"/>
</dbReference>
<accession>A0A1F2UMI7</accession>
<keyword evidence="4" id="KW-0315">Glutamine amidotransferase</keyword>
<evidence type="ECO:0000313" key="7">
    <source>
        <dbReference type="EMBL" id="OFW34208.1"/>
    </source>
</evidence>
<dbReference type="PROSITE" id="PS51273">
    <property type="entry name" value="GATASE_TYPE_1"/>
    <property type="match status" value="1"/>
</dbReference>
<comment type="similarity">
    <text evidence="2">Belongs to the CarA family.</text>
</comment>
<evidence type="ECO:0000256" key="4">
    <source>
        <dbReference type="ARBA" id="ARBA00022962"/>
    </source>
</evidence>
<dbReference type="SUPFAM" id="SSF52317">
    <property type="entry name" value="Class I glutamine amidotransferase-like"/>
    <property type="match status" value="1"/>
</dbReference>